<sequence length="82" mass="9465">MQYIYINSGGMVFPCDLYELKLTFKFNKTLIGRGTIIEKWPDHSHGPEFNFEKDKGVIVLDLLSKEPTTPMTKEELDVILDD</sequence>
<proteinExistence type="predicted"/>
<dbReference type="EMBL" id="LAZR01004984">
    <property type="protein sequence ID" value="KKN03882.1"/>
    <property type="molecule type" value="Genomic_DNA"/>
</dbReference>
<dbReference type="AlphaFoldDB" id="A0A0F9MWT5"/>
<accession>A0A0F9MWT5</accession>
<evidence type="ECO:0000313" key="1">
    <source>
        <dbReference type="EMBL" id="KKN03882.1"/>
    </source>
</evidence>
<reference evidence="1" key="1">
    <citation type="journal article" date="2015" name="Nature">
        <title>Complex archaea that bridge the gap between prokaryotes and eukaryotes.</title>
        <authorList>
            <person name="Spang A."/>
            <person name="Saw J.H."/>
            <person name="Jorgensen S.L."/>
            <person name="Zaremba-Niedzwiedzka K."/>
            <person name="Martijn J."/>
            <person name="Lind A.E."/>
            <person name="van Eijk R."/>
            <person name="Schleper C."/>
            <person name="Guy L."/>
            <person name="Ettema T.J."/>
        </authorList>
    </citation>
    <scope>NUCLEOTIDE SEQUENCE</scope>
</reference>
<comment type="caution">
    <text evidence="1">The sequence shown here is derived from an EMBL/GenBank/DDBJ whole genome shotgun (WGS) entry which is preliminary data.</text>
</comment>
<protein>
    <submittedName>
        <fullName evidence="1">Uncharacterized protein</fullName>
    </submittedName>
</protein>
<gene>
    <name evidence="1" type="ORF">LCGC14_1103120</name>
</gene>
<name>A0A0F9MWT5_9ZZZZ</name>
<organism evidence="1">
    <name type="scientific">marine sediment metagenome</name>
    <dbReference type="NCBI Taxonomy" id="412755"/>
    <lineage>
        <taxon>unclassified sequences</taxon>
        <taxon>metagenomes</taxon>
        <taxon>ecological metagenomes</taxon>
    </lineage>
</organism>